<dbReference type="AlphaFoldDB" id="A0A173LXD3"/>
<proteinExistence type="predicted"/>
<evidence type="ECO:0000313" key="2">
    <source>
        <dbReference type="EMBL" id="BAU99508.1"/>
    </source>
</evidence>
<dbReference type="EMBL" id="AP017457">
    <property type="protein sequence ID" value="BAU99508.1"/>
    <property type="molecule type" value="Genomic_DNA"/>
</dbReference>
<dbReference type="RefSeq" id="WP_096381993.1">
    <property type="nucleotide sequence ID" value="NZ_AP017457.1"/>
</dbReference>
<feature type="domain" description="TipAS antibiotic-recognition" evidence="1">
    <location>
        <begin position="9"/>
        <end position="107"/>
    </location>
</feature>
<dbReference type="InterPro" id="IPR036244">
    <property type="entry name" value="TipA-like_antibiotic-bd"/>
</dbReference>
<organism evidence="2 3">
    <name type="scientific">Aurantimicrobium minutum</name>
    <dbReference type="NCBI Taxonomy" id="708131"/>
    <lineage>
        <taxon>Bacteria</taxon>
        <taxon>Bacillati</taxon>
        <taxon>Actinomycetota</taxon>
        <taxon>Actinomycetes</taxon>
        <taxon>Micrococcales</taxon>
        <taxon>Microbacteriaceae</taxon>
        <taxon>Aurantimicrobium</taxon>
    </lineage>
</organism>
<evidence type="ECO:0000313" key="3">
    <source>
        <dbReference type="Proteomes" id="UP000243847"/>
    </source>
</evidence>
<name>A0A173LXD3_9MICO</name>
<sequence length="112" mass="12814">MSNQFGIYSEQYTNDYSKEQNEQFTAAFDAITQQFVAGLNEGVPADAASIQDAVRQHYEFCSQFWKPTREAYKSLALSYIMPSPYRDTYEGIAEGLGKYHYDAIVIWADNNL</sequence>
<dbReference type="SUPFAM" id="SSF89082">
    <property type="entry name" value="Antibiotic binding domain of TipA-like multidrug resistance regulators"/>
    <property type="match status" value="1"/>
</dbReference>
<dbReference type="Gene3D" id="1.10.490.50">
    <property type="entry name" value="Antibiotic binding domain of TipA-like multidrug resistance regulators"/>
    <property type="match status" value="1"/>
</dbReference>
<gene>
    <name evidence="2" type="ORF">AUMI_19660</name>
</gene>
<dbReference type="Pfam" id="PF07739">
    <property type="entry name" value="TipAS"/>
    <property type="match status" value="1"/>
</dbReference>
<dbReference type="OrthoDB" id="9809391at2"/>
<protein>
    <submittedName>
        <fullName evidence="2">TipAS antibiotic-recognition domain-containing protein</fullName>
    </submittedName>
</protein>
<reference evidence="2 3" key="1">
    <citation type="journal article" date="2016" name="Genome Announc.">
        <title>Complete Genome Sequence of Aurantimicrobium minutum Type Strain KNCT, a Planktonic Ultramicrobacterium Isolated from River Water.</title>
        <authorList>
            <person name="Nakai R."/>
            <person name="Fujisawa T."/>
            <person name="Nakamura Y."/>
            <person name="Nishide H."/>
            <person name="Uchiyama I."/>
            <person name="Baba T."/>
            <person name="Toyoda A."/>
            <person name="Fujiyama A."/>
            <person name="Naganuma T."/>
            <person name="Niki H."/>
        </authorList>
    </citation>
    <scope>NUCLEOTIDE SEQUENCE [LARGE SCALE GENOMIC DNA]</scope>
    <source>
        <strain evidence="2 3">KNC</strain>
    </source>
</reference>
<evidence type="ECO:0000259" key="1">
    <source>
        <dbReference type="Pfam" id="PF07739"/>
    </source>
</evidence>
<dbReference type="InterPro" id="IPR012925">
    <property type="entry name" value="TipAS_dom"/>
</dbReference>
<dbReference type="GeneID" id="80452158"/>
<dbReference type="KEGG" id="amin:AUMI_19660"/>
<accession>A0A173LXD3</accession>
<dbReference type="Proteomes" id="UP000243847">
    <property type="component" value="Chromosome sequence1"/>
</dbReference>